<keyword evidence="2" id="KW-0547">Nucleotide-binding</keyword>
<dbReference type="PANTHER" id="PTHR24056">
    <property type="entry name" value="CELL DIVISION PROTEIN KINASE"/>
    <property type="match status" value="1"/>
</dbReference>
<dbReference type="Gene3D" id="3.30.200.20">
    <property type="entry name" value="Phosphorylase Kinase, domain 1"/>
    <property type="match status" value="1"/>
</dbReference>
<dbReference type="Gene3D" id="1.10.510.10">
    <property type="entry name" value="Transferase(Phosphotransferase) domain 1"/>
    <property type="match status" value="1"/>
</dbReference>
<evidence type="ECO:0000313" key="6">
    <source>
        <dbReference type="Proteomes" id="UP000316621"/>
    </source>
</evidence>
<dbReference type="AlphaFoldDB" id="A0A4Y7KG23"/>
<dbReference type="PROSITE" id="PS00108">
    <property type="entry name" value="PROTEIN_KINASE_ST"/>
    <property type="match status" value="1"/>
</dbReference>
<dbReference type="PROSITE" id="PS50011">
    <property type="entry name" value="PROTEIN_KINASE_DOM"/>
    <property type="match status" value="1"/>
</dbReference>
<evidence type="ECO:0000256" key="3">
    <source>
        <dbReference type="ARBA" id="ARBA00022840"/>
    </source>
</evidence>
<dbReference type="InterPro" id="IPR008271">
    <property type="entry name" value="Ser/Thr_kinase_AS"/>
</dbReference>
<evidence type="ECO:0000313" key="5">
    <source>
        <dbReference type="EMBL" id="RZC70998.1"/>
    </source>
</evidence>
<sequence length="160" mass="18254">MLALKKVRFDNFDPESVRFMSREIMILRKLEGLITYRLSTSVYLVFEYTEHDIVGLSSCPDIKFSESQVKCYMHQLLFGLEHCHSRGIMHRDIKGSNLLVSDDGALKIADFGLENFVSVGHIQPLTSRVVTLWYRPPELLLGSTSYGQSVDIWSVGCLFC</sequence>
<dbReference type="InterPro" id="IPR050108">
    <property type="entry name" value="CDK"/>
</dbReference>
<dbReference type="InterPro" id="IPR000719">
    <property type="entry name" value="Prot_kinase_dom"/>
</dbReference>
<keyword evidence="6" id="KW-1185">Reference proteome</keyword>
<evidence type="ECO:0000259" key="4">
    <source>
        <dbReference type="PROSITE" id="PS50011"/>
    </source>
</evidence>
<dbReference type="PANTHER" id="PTHR24056:SF228">
    <property type="entry name" value="PROTEIN IMPAIRED IN BABA-INDUCED STERILITY 1"/>
    <property type="match status" value="1"/>
</dbReference>
<dbReference type="GO" id="GO:0008353">
    <property type="term" value="F:RNA polymerase II CTD heptapeptide repeat kinase activity"/>
    <property type="evidence" value="ECO:0007669"/>
    <property type="project" value="TreeGrafter"/>
</dbReference>
<dbReference type="GO" id="GO:0005634">
    <property type="term" value="C:nucleus"/>
    <property type="evidence" value="ECO:0007669"/>
    <property type="project" value="TreeGrafter"/>
</dbReference>
<dbReference type="SMART" id="SM00220">
    <property type="entry name" value="S_TKc"/>
    <property type="match status" value="1"/>
</dbReference>
<dbReference type="Pfam" id="PF00069">
    <property type="entry name" value="Pkinase"/>
    <property type="match status" value="1"/>
</dbReference>
<keyword evidence="3" id="KW-0067">ATP-binding</keyword>
<proteinExistence type="inferred from homology"/>
<evidence type="ECO:0000256" key="2">
    <source>
        <dbReference type="ARBA" id="ARBA00022741"/>
    </source>
</evidence>
<dbReference type="EMBL" id="CM010721">
    <property type="protein sequence ID" value="RZC70998.1"/>
    <property type="molecule type" value="Genomic_DNA"/>
</dbReference>
<dbReference type="GO" id="GO:0032968">
    <property type="term" value="P:positive regulation of transcription elongation by RNA polymerase II"/>
    <property type="evidence" value="ECO:0007669"/>
    <property type="project" value="TreeGrafter"/>
</dbReference>
<organism evidence="5 6">
    <name type="scientific">Papaver somniferum</name>
    <name type="common">Opium poppy</name>
    <dbReference type="NCBI Taxonomy" id="3469"/>
    <lineage>
        <taxon>Eukaryota</taxon>
        <taxon>Viridiplantae</taxon>
        <taxon>Streptophyta</taxon>
        <taxon>Embryophyta</taxon>
        <taxon>Tracheophyta</taxon>
        <taxon>Spermatophyta</taxon>
        <taxon>Magnoliopsida</taxon>
        <taxon>Ranunculales</taxon>
        <taxon>Papaveraceae</taxon>
        <taxon>Papaveroideae</taxon>
        <taxon>Papaver</taxon>
    </lineage>
</organism>
<dbReference type="OMA" id="ILTIRQF"/>
<feature type="domain" description="Protein kinase" evidence="4">
    <location>
        <begin position="1"/>
        <end position="160"/>
    </location>
</feature>
<dbReference type="SUPFAM" id="SSF56112">
    <property type="entry name" value="Protein kinase-like (PK-like)"/>
    <property type="match status" value="1"/>
</dbReference>
<dbReference type="STRING" id="3469.A0A4Y7KG23"/>
<name>A0A4Y7KG23_PAPSO</name>
<comment type="similarity">
    <text evidence="1">Belongs to the protein kinase superfamily. CMGC Ser/Thr protein kinase family. CDC2/CDKX subfamily.</text>
</comment>
<dbReference type="Gramene" id="RZC70998">
    <property type="protein sequence ID" value="RZC70998"/>
    <property type="gene ID" value="C5167_034195"/>
</dbReference>
<evidence type="ECO:0000256" key="1">
    <source>
        <dbReference type="ARBA" id="ARBA00006485"/>
    </source>
</evidence>
<protein>
    <recommendedName>
        <fullName evidence="4">Protein kinase domain-containing protein</fullName>
    </recommendedName>
</protein>
<dbReference type="Proteomes" id="UP000316621">
    <property type="component" value="Chromosome 7"/>
</dbReference>
<reference evidence="5 6" key="1">
    <citation type="journal article" date="2018" name="Science">
        <title>The opium poppy genome and morphinan production.</title>
        <authorList>
            <person name="Guo L."/>
            <person name="Winzer T."/>
            <person name="Yang X."/>
            <person name="Li Y."/>
            <person name="Ning Z."/>
            <person name="He Z."/>
            <person name="Teodor R."/>
            <person name="Lu Y."/>
            <person name="Bowser T.A."/>
            <person name="Graham I.A."/>
            <person name="Ye K."/>
        </authorList>
    </citation>
    <scope>NUCLEOTIDE SEQUENCE [LARGE SCALE GENOMIC DNA]</scope>
    <source>
        <strain evidence="6">cv. HN1</strain>
        <tissue evidence="5">Leaves</tissue>
    </source>
</reference>
<dbReference type="GO" id="GO:0000307">
    <property type="term" value="C:cyclin-dependent protein kinase holoenzyme complex"/>
    <property type="evidence" value="ECO:0007669"/>
    <property type="project" value="TreeGrafter"/>
</dbReference>
<gene>
    <name evidence="5" type="ORF">C5167_034195</name>
</gene>
<dbReference type="InterPro" id="IPR011009">
    <property type="entry name" value="Kinase-like_dom_sf"/>
</dbReference>
<accession>A0A4Y7KG23</accession>
<dbReference type="GO" id="GO:0005524">
    <property type="term" value="F:ATP binding"/>
    <property type="evidence" value="ECO:0007669"/>
    <property type="project" value="UniProtKB-KW"/>
</dbReference>